<protein>
    <submittedName>
        <fullName evidence="8">Uncharacterized protein</fullName>
    </submittedName>
</protein>
<keyword evidence="4 7" id="KW-0812">Transmembrane</keyword>
<gene>
    <name evidence="8" type="ORF">A2210_02390</name>
</gene>
<dbReference type="STRING" id="1802532.A2210_02390"/>
<dbReference type="Pfam" id="PF13440">
    <property type="entry name" value="Polysacc_synt_3"/>
    <property type="match status" value="1"/>
</dbReference>
<organism evidence="8 9">
    <name type="scientific">Candidatus Woesebacteria bacterium RIFOXYA1_FULL_40_18</name>
    <dbReference type="NCBI Taxonomy" id="1802532"/>
    <lineage>
        <taxon>Bacteria</taxon>
        <taxon>Candidatus Woeseibacteriota</taxon>
    </lineage>
</organism>
<feature type="transmembrane region" description="Helical" evidence="7">
    <location>
        <begin position="399"/>
        <end position="416"/>
    </location>
</feature>
<dbReference type="InterPro" id="IPR050833">
    <property type="entry name" value="Poly_Biosynth_Transport"/>
</dbReference>
<dbReference type="PANTHER" id="PTHR30250:SF10">
    <property type="entry name" value="LIPOPOLYSACCHARIDE BIOSYNTHESIS PROTEIN WZXC"/>
    <property type="match status" value="1"/>
</dbReference>
<feature type="transmembrane region" description="Helical" evidence="7">
    <location>
        <begin position="101"/>
        <end position="123"/>
    </location>
</feature>
<dbReference type="AlphaFoldDB" id="A0A1F8CM47"/>
<evidence type="ECO:0000256" key="5">
    <source>
        <dbReference type="ARBA" id="ARBA00022989"/>
    </source>
</evidence>
<feature type="transmembrane region" description="Helical" evidence="7">
    <location>
        <begin position="28"/>
        <end position="50"/>
    </location>
</feature>
<feature type="transmembrane region" description="Helical" evidence="7">
    <location>
        <begin position="129"/>
        <end position="148"/>
    </location>
</feature>
<evidence type="ECO:0000256" key="1">
    <source>
        <dbReference type="ARBA" id="ARBA00004651"/>
    </source>
</evidence>
<dbReference type="Proteomes" id="UP000177855">
    <property type="component" value="Unassembled WGS sequence"/>
</dbReference>
<keyword evidence="6 7" id="KW-0472">Membrane</keyword>
<comment type="similarity">
    <text evidence="2">Belongs to the polysaccharide synthase family.</text>
</comment>
<feature type="transmembrane region" description="Helical" evidence="7">
    <location>
        <begin position="56"/>
        <end position="81"/>
    </location>
</feature>
<feature type="transmembrane region" description="Helical" evidence="7">
    <location>
        <begin position="338"/>
        <end position="362"/>
    </location>
</feature>
<evidence type="ECO:0000313" key="9">
    <source>
        <dbReference type="Proteomes" id="UP000177855"/>
    </source>
</evidence>
<accession>A0A1F8CM47</accession>
<keyword evidence="3" id="KW-1003">Cell membrane</keyword>
<feature type="transmembrane region" description="Helical" evidence="7">
    <location>
        <begin position="428"/>
        <end position="446"/>
    </location>
</feature>
<dbReference type="PANTHER" id="PTHR30250">
    <property type="entry name" value="PST FAMILY PREDICTED COLANIC ACID TRANSPORTER"/>
    <property type="match status" value="1"/>
</dbReference>
<feature type="transmembrane region" description="Helical" evidence="7">
    <location>
        <begin position="374"/>
        <end position="393"/>
    </location>
</feature>
<evidence type="ECO:0000313" key="8">
    <source>
        <dbReference type="EMBL" id="OGM77146.1"/>
    </source>
</evidence>
<sequence length="493" mass="54001">MNETHLDETHEINLETVKERAVRGVVVLTGRTFILSLISTVAIALLGGLLDKSEFGVFWVVSAVVNFLTYFSDIGLAAALIQKKEKVTEEELKTTFTVQQVLVGGLLIILFLASPHIISFYKLGLSAKFLLYALGISFLFSSLKTIPSTLLERRLEFGKLVLPQVLETLVYNVVVLILAWKGFGLTSFTIAILIRGVVGLVAIYIIEPWVPGIAFSRQAIKKLLSFGLPYQINTFIALLKDDGMTLVLGGILGVSGVGILGWAQKWAYAPLRFFMDHVNKVTFPAFSRMQEEGEHLTRAVTRSIFFISFLVFPSLIGLVVVSPILVRIIPRYGQWEAALIPLALIGVNTIFAAVTTPLTNLLSATGRIKTVSKLMIMWTVLTWIFIPFLAKNFGVNGAAAGYALVGISSVVAIYIAKKIVNFSLLDSFFKPLVSSVIMGIVIFVISKFFDPGLVLVLTLISIGVLVYMLSIYILVGSGIITDAKRSFRAVLGK</sequence>
<reference evidence="8 9" key="1">
    <citation type="journal article" date="2016" name="Nat. Commun.">
        <title>Thousands of microbial genomes shed light on interconnected biogeochemical processes in an aquifer system.</title>
        <authorList>
            <person name="Anantharaman K."/>
            <person name="Brown C.T."/>
            <person name="Hug L.A."/>
            <person name="Sharon I."/>
            <person name="Castelle C.J."/>
            <person name="Probst A.J."/>
            <person name="Thomas B.C."/>
            <person name="Singh A."/>
            <person name="Wilkins M.J."/>
            <person name="Karaoz U."/>
            <person name="Brodie E.L."/>
            <person name="Williams K.H."/>
            <person name="Hubbard S.S."/>
            <person name="Banfield J.F."/>
        </authorList>
    </citation>
    <scope>NUCLEOTIDE SEQUENCE [LARGE SCALE GENOMIC DNA]</scope>
</reference>
<comment type="caution">
    <text evidence="8">The sequence shown here is derived from an EMBL/GenBank/DDBJ whole genome shotgun (WGS) entry which is preliminary data.</text>
</comment>
<dbReference type="EMBL" id="MGHS01000006">
    <property type="protein sequence ID" value="OGM77146.1"/>
    <property type="molecule type" value="Genomic_DNA"/>
</dbReference>
<dbReference type="GO" id="GO:0005886">
    <property type="term" value="C:plasma membrane"/>
    <property type="evidence" value="ECO:0007669"/>
    <property type="project" value="UniProtKB-SubCell"/>
</dbReference>
<name>A0A1F8CM47_9BACT</name>
<evidence type="ECO:0000256" key="7">
    <source>
        <dbReference type="SAM" id="Phobius"/>
    </source>
</evidence>
<evidence type="ECO:0000256" key="6">
    <source>
        <dbReference type="ARBA" id="ARBA00023136"/>
    </source>
</evidence>
<comment type="subcellular location">
    <subcellularLocation>
        <location evidence="1">Cell membrane</location>
        <topology evidence="1">Multi-pass membrane protein</topology>
    </subcellularLocation>
</comment>
<proteinExistence type="inferred from homology"/>
<feature type="transmembrane region" description="Helical" evidence="7">
    <location>
        <begin position="452"/>
        <end position="475"/>
    </location>
</feature>
<evidence type="ECO:0000256" key="4">
    <source>
        <dbReference type="ARBA" id="ARBA00022692"/>
    </source>
</evidence>
<feature type="transmembrane region" description="Helical" evidence="7">
    <location>
        <begin position="304"/>
        <end position="326"/>
    </location>
</feature>
<evidence type="ECO:0000256" key="3">
    <source>
        <dbReference type="ARBA" id="ARBA00022475"/>
    </source>
</evidence>
<feature type="transmembrane region" description="Helical" evidence="7">
    <location>
        <begin position="245"/>
        <end position="263"/>
    </location>
</feature>
<keyword evidence="5 7" id="KW-1133">Transmembrane helix</keyword>
<evidence type="ECO:0000256" key="2">
    <source>
        <dbReference type="ARBA" id="ARBA00007430"/>
    </source>
</evidence>